<sequence>MLSAMSQVVPLPSFGEVFFDARGQDRVLRITWHHGTLVLSLWRGDMCTASFRMPLSDVGRLIDALDEGLAEAESRLAQEENTGPLPRQEEAYARDDQQEYHDYPGTGQYARPSASERSYQDGGYQPREQYPQAGGYQAEPYQPAAQEQYPTAALGPNDVLVARGNPPQDRLVASSSGHAQRSRPQGHVRDQRHEPMPDQLAHDPVVDPNDPLGLGPMRGHRDQRYGGGERPRSRQHHDTDEWETRRDW</sequence>
<feature type="compositionally biased region" description="Basic and acidic residues" evidence="1">
    <location>
        <begin position="187"/>
        <end position="205"/>
    </location>
</feature>
<evidence type="ECO:0000256" key="1">
    <source>
        <dbReference type="SAM" id="MobiDB-lite"/>
    </source>
</evidence>
<protein>
    <submittedName>
        <fullName evidence="2">Uncharacterized protein</fullName>
    </submittedName>
</protein>
<organism evidence="2 3">
    <name type="scientific">Thermobispora bispora (strain ATCC 19993 / DSM 43833 / CBS 139.67 / JCM 10125 / KCTC 9307 / NBRC 14880 / R51)</name>
    <dbReference type="NCBI Taxonomy" id="469371"/>
    <lineage>
        <taxon>Bacteria</taxon>
        <taxon>Bacillati</taxon>
        <taxon>Actinomycetota</taxon>
        <taxon>Actinomycetes</taxon>
        <taxon>Streptosporangiales</taxon>
        <taxon>Streptosporangiaceae</taxon>
        <taxon>Thermobispora</taxon>
    </lineage>
</organism>
<evidence type="ECO:0000313" key="2">
    <source>
        <dbReference type="EMBL" id="ADG88914.1"/>
    </source>
</evidence>
<dbReference type="eggNOG" id="ENOG5033YKZ">
    <property type="taxonomic scope" value="Bacteria"/>
</dbReference>
<evidence type="ECO:0000313" key="3">
    <source>
        <dbReference type="Proteomes" id="UP000006640"/>
    </source>
</evidence>
<dbReference type="HOGENOM" id="CLU_1119727_0_0_11"/>
<dbReference type="EMBL" id="CP001874">
    <property type="protein sequence ID" value="ADG88914.1"/>
    <property type="molecule type" value="Genomic_DNA"/>
</dbReference>
<accession>D6Y339</accession>
<dbReference type="STRING" id="469371.Tbis_2204"/>
<feature type="region of interest" description="Disordered" evidence="1">
    <location>
        <begin position="99"/>
        <end position="135"/>
    </location>
</feature>
<dbReference type="KEGG" id="tbi:Tbis_2204"/>
<proteinExistence type="predicted"/>
<dbReference type="Proteomes" id="UP000006640">
    <property type="component" value="Chromosome"/>
</dbReference>
<dbReference type="AlphaFoldDB" id="D6Y339"/>
<keyword evidence="3" id="KW-1185">Reference proteome</keyword>
<reference evidence="2 3" key="1">
    <citation type="submission" date="2010-01" db="EMBL/GenBank/DDBJ databases">
        <title>The complete genome of Thermobispora bispora DSM 43833.</title>
        <authorList>
            <consortium name="US DOE Joint Genome Institute (JGI-PGF)"/>
            <person name="Lucas S."/>
            <person name="Copeland A."/>
            <person name="Lapidus A."/>
            <person name="Glavina del Rio T."/>
            <person name="Dalin E."/>
            <person name="Tice H."/>
            <person name="Bruce D."/>
            <person name="Goodwin L."/>
            <person name="Pitluck S."/>
            <person name="Kyrpides N."/>
            <person name="Mavromatis K."/>
            <person name="Ivanova N."/>
            <person name="Mikhailova N."/>
            <person name="Chertkov O."/>
            <person name="Brettin T."/>
            <person name="Detter J.C."/>
            <person name="Han C."/>
            <person name="Larimer F."/>
            <person name="Land M."/>
            <person name="Hauser L."/>
            <person name="Markowitz V."/>
            <person name="Cheng J.-F."/>
            <person name="Hugenholtz P."/>
            <person name="Woyke T."/>
            <person name="Wu D."/>
            <person name="Jando M."/>
            <person name="Schneider S."/>
            <person name="Klenk H.-P."/>
            <person name="Eisen J.A."/>
        </authorList>
    </citation>
    <scope>NUCLEOTIDE SEQUENCE [LARGE SCALE GENOMIC DNA]</scope>
    <source>
        <strain evidence="3">ATCC 19993 / DSM 43833 / CBS 139.67 / JCM 10125 / KCTC 9307 / NBRC 14880 / R51</strain>
    </source>
</reference>
<feature type="compositionally biased region" description="Basic and acidic residues" evidence="1">
    <location>
        <begin position="219"/>
        <end position="248"/>
    </location>
</feature>
<gene>
    <name evidence="2" type="ordered locus">Tbis_2204</name>
</gene>
<feature type="region of interest" description="Disordered" evidence="1">
    <location>
        <begin position="157"/>
        <end position="248"/>
    </location>
</feature>
<name>D6Y339_THEBD</name>